<protein>
    <recommendedName>
        <fullName evidence="5">Glycosyltransferase RgtA/B/C/D-like domain-containing protein</fullName>
    </recommendedName>
</protein>
<feature type="transmembrane region" description="Helical" evidence="2">
    <location>
        <begin position="128"/>
        <end position="146"/>
    </location>
</feature>
<feature type="transmembrane region" description="Helical" evidence="2">
    <location>
        <begin position="275"/>
        <end position="294"/>
    </location>
</feature>
<keyword evidence="4" id="KW-1185">Reference proteome</keyword>
<feature type="region of interest" description="Disordered" evidence="1">
    <location>
        <begin position="1"/>
        <end position="27"/>
    </location>
</feature>
<organism evidence="3 4">
    <name type="scientific">Terrabacter terrigena</name>
    <dbReference type="NCBI Taxonomy" id="574718"/>
    <lineage>
        <taxon>Bacteria</taxon>
        <taxon>Bacillati</taxon>
        <taxon>Actinomycetota</taxon>
        <taxon>Actinomycetes</taxon>
        <taxon>Micrococcales</taxon>
        <taxon>Intrasporangiaceae</taxon>
        <taxon>Terrabacter</taxon>
    </lineage>
</organism>
<proteinExistence type="predicted"/>
<evidence type="ECO:0000256" key="2">
    <source>
        <dbReference type="SAM" id="Phobius"/>
    </source>
</evidence>
<feature type="transmembrane region" description="Helical" evidence="2">
    <location>
        <begin position="232"/>
        <end position="255"/>
    </location>
</feature>
<dbReference type="EMBL" id="JBHTKH010000002">
    <property type="protein sequence ID" value="MFD1053793.1"/>
    <property type="molecule type" value="Genomic_DNA"/>
</dbReference>
<feature type="transmembrane region" description="Helical" evidence="2">
    <location>
        <begin position="323"/>
        <end position="340"/>
    </location>
</feature>
<keyword evidence="2" id="KW-1133">Transmembrane helix</keyword>
<feature type="transmembrane region" description="Helical" evidence="2">
    <location>
        <begin position="198"/>
        <end position="220"/>
    </location>
</feature>
<keyword evidence="2" id="KW-0472">Membrane</keyword>
<evidence type="ECO:0008006" key="5">
    <source>
        <dbReference type="Google" id="ProtNLM"/>
    </source>
</evidence>
<dbReference type="Proteomes" id="UP001597046">
    <property type="component" value="Unassembled WGS sequence"/>
</dbReference>
<gene>
    <name evidence="3" type="ORF">ACFQ2V_05685</name>
</gene>
<evidence type="ECO:0000256" key="1">
    <source>
        <dbReference type="SAM" id="MobiDB-lite"/>
    </source>
</evidence>
<reference evidence="4" key="1">
    <citation type="journal article" date="2019" name="Int. J. Syst. Evol. Microbiol.">
        <title>The Global Catalogue of Microorganisms (GCM) 10K type strain sequencing project: providing services to taxonomists for standard genome sequencing and annotation.</title>
        <authorList>
            <consortium name="The Broad Institute Genomics Platform"/>
            <consortium name="The Broad Institute Genome Sequencing Center for Infectious Disease"/>
            <person name="Wu L."/>
            <person name="Ma J."/>
        </authorList>
    </citation>
    <scope>NUCLEOTIDE SEQUENCE [LARGE SCALE GENOMIC DNA]</scope>
    <source>
        <strain evidence="4">CCUG 57508</strain>
    </source>
</reference>
<evidence type="ECO:0000313" key="3">
    <source>
        <dbReference type="EMBL" id="MFD1053793.1"/>
    </source>
</evidence>
<comment type="caution">
    <text evidence="3">The sequence shown here is derived from an EMBL/GenBank/DDBJ whole genome shotgun (WGS) entry which is preliminary data.</text>
</comment>
<evidence type="ECO:0000313" key="4">
    <source>
        <dbReference type="Proteomes" id="UP001597046"/>
    </source>
</evidence>
<keyword evidence="2" id="KW-0812">Transmembrane</keyword>
<feature type="transmembrane region" description="Helical" evidence="2">
    <location>
        <begin position="352"/>
        <end position="373"/>
    </location>
</feature>
<feature type="transmembrane region" description="Helical" evidence="2">
    <location>
        <begin position="158"/>
        <end position="186"/>
    </location>
</feature>
<feature type="transmembrane region" description="Helical" evidence="2">
    <location>
        <begin position="50"/>
        <end position="70"/>
    </location>
</feature>
<sequence length="527" mass="56045">MHPACALHRHHRPGRHPSDAHPSGDVSVRTAGLTRRDAGVMTSSTAARHAMGLVGPAIVLGVLTALRLPWLHAPLVTQDEGIIVLYAQQILDGRLPQRDFYTVYGPGTFALTAGAFAMLGSSLVVERLVGLALQSLVVLGVYRLALGRGRVFAVGASLLSVLCLTPLGLAAYAWVGGLCCIVWGIVLLQGRRRLVPAFALLALSAFFRPEMALPALAAGLPFLTSRAAWRSAVLGVATGSAPSVVFYVTWGGRAFDNVVLQRGLVNARMQIDGHIVVILCLAVATLLVLLLSAIRVGSAEAWSRVLLVALMLPQLVQRTDLDHLGYLMALGAPFVVLAGFGRPESASRWPSVIGRGALVVVLALLIVPSRLLVAPGPSAAYEVAGRSVEVPAEDVGAINELRRSVLHLVSPGARVFVGTQDMRMPSVTPVQLYFLFPELRTDAYYLEMPIGISTTVAEQMADDVRGSDVLLLSRFPRDLTERLFPNVPLGPSDADEAVRAGFCPAGGSADLRIMVRCATARNDGLVQ</sequence>
<name>A0ABW3MT53_9MICO</name>
<accession>A0ABW3MT53</accession>
<dbReference type="RefSeq" id="WP_386051550.1">
    <property type="nucleotide sequence ID" value="NZ_JBHTKH010000002.1"/>
</dbReference>